<evidence type="ECO:0000256" key="7">
    <source>
        <dbReference type="ARBA" id="ARBA00022962"/>
    </source>
</evidence>
<sequence>MSHGRGLFWNDGGIVLIDTLRSIWDRSKNAALRSNVVYRRPSICSDPPLSSDHPMSLVLVVDSTDSPAQFGVAAARIARRLGACFMHGGATFDLARDADAAQYVFAGGGLGPSGLFFVERILAGAVQATASIEAILASARKTEVVVPVHPRFGQDVDDLVRSADRAGVAWRRIDCHDAAAEPVGGRTALPGPPLRIALLGRKHDHCRVYPAALTSLADAASQTGIAVDIRFVDPLDLVEEGSSEIGEADGILLPGGSDMANVPGQMAAASFAIRRRVPVLGLCLGMQTMATAFAEAVAGVVGVALAEADADTPDKSFVPMAEAGEADMPPLPVHRTGDGEVRLRPGTQLARLMAAATMTIRCNHRYRLSPGLRPRLERAGLVVCGESHGGRIADAVEWPEHPFFLGLQGHPELGAPEAAPHPVFRAFLEAARQRS</sequence>
<keyword evidence="8" id="KW-0665">Pyrimidine biosynthesis</keyword>
<evidence type="ECO:0000256" key="8">
    <source>
        <dbReference type="ARBA" id="ARBA00022975"/>
    </source>
</evidence>
<feature type="domain" description="Glutamine amidotransferase" evidence="10">
    <location>
        <begin position="215"/>
        <end position="429"/>
    </location>
</feature>
<keyword evidence="6" id="KW-0067">ATP-binding</keyword>
<evidence type="ECO:0000256" key="3">
    <source>
        <dbReference type="ARBA" id="ARBA00012291"/>
    </source>
</evidence>
<dbReference type="PROSITE" id="PS51273">
    <property type="entry name" value="GATASE_TYPE_1"/>
    <property type="match status" value="1"/>
</dbReference>
<dbReference type="InterPro" id="IPR017926">
    <property type="entry name" value="GATASE"/>
</dbReference>
<dbReference type="PANTHER" id="PTHR11550:SF0">
    <property type="entry name" value="CTP SYNTHASE-RELATED"/>
    <property type="match status" value="1"/>
</dbReference>
<evidence type="ECO:0000256" key="9">
    <source>
        <dbReference type="ARBA" id="ARBA00047781"/>
    </source>
</evidence>
<comment type="caution">
    <text evidence="11">The sequence shown here is derived from an EMBL/GenBank/DDBJ whole genome shotgun (WGS) entry which is preliminary data.</text>
</comment>
<evidence type="ECO:0000256" key="4">
    <source>
        <dbReference type="ARBA" id="ARBA00022598"/>
    </source>
</evidence>
<dbReference type="Proteomes" id="UP000664288">
    <property type="component" value="Unassembled WGS sequence"/>
</dbReference>
<gene>
    <name evidence="11" type="ORF">J1C47_14360</name>
</gene>
<dbReference type="Gene3D" id="3.40.50.880">
    <property type="match status" value="1"/>
</dbReference>
<evidence type="ECO:0000259" key="10">
    <source>
        <dbReference type="Pfam" id="PF00117"/>
    </source>
</evidence>
<dbReference type="EMBL" id="JAFMPY010000014">
    <property type="protein sequence ID" value="MBO0904826.1"/>
    <property type="molecule type" value="Genomic_DNA"/>
</dbReference>
<dbReference type="PANTHER" id="PTHR11550">
    <property type="entry name" value="CTP SYNTHASE"/>
    <property type="match status" value="1"/>
</dbReference>
<dbReference type="Pfam" id="PF00117">
    <property type="entry name" value="GATase"/>
    <property type="match status" value="1"/>
</dbReference>
<evidence type="ECO:0000256" key="2">
    <source>
        <dbReference type="ARBA" id="ARBA00007533"/>
    </source>
</evidence>
<dbReference type="InterPro" id="IPR004468">
    <property type="entry name" value="CTP_synthase"/>
</dbReference>
<evidence type="ECO:0000313" key="11">
    <source>
        <dbReference type="EMBL" id="MBO0904826.1"/>
    </source>
</evidence>
<proteinExistence type="inferred from homology"/>
<evidence type="ECO:0000313" key="12">
    <source>
        <dbReference type="Proteomes" id="UP000664288"/>
    </source>
</evidence>
<dbReference type="InterPro" id="IPR029062">
    <property type="entry name" value="Class_I_gatase-like"/>
</dbReference>
<keyword evidence="11" id="KW-0378">Hydrolase</keyword>
<dbReference type="SUPFAM" id="SSF52317">
    <property type="entry name" value="Class I glutamine amidotransferase-like"/>
    <property type="match status" value="1"/>
</dbReference>
<comment type="pathway">
    <text evidence="1">Pyrimidine metabolism; CTP biosynthesis via de novo pathway; CTP from UDP: step 2/2.</text>
</comment>
<evidence type="ECO:0000256" key="5">
    <source>
        <dbReference type="ARBA" id="ARBA00022741"/>
    </source>
</evidence>
<evidence type="ECO:0000256" key="1">
    <source>
        <dbReference type="ARBA" id="ARBA00005171"/>
    </source>
</evidence>
<reference evidence="11 12" key="1">
    <citation type="submission" date="2021-03" db="EMBL/GenBank/DDBJ databases">
        <title>Whole genome sequence of Jiella sp. MQZ13P-4.</title>
        <authorList>
            <person name="Tuo L."/>
        </authorList>
    </citation>
    <scope>NUCLEOTIDE SEQUENCE [LARGE SCALE GENOMIC DNA]</scope>
    <source>
        <strain evidence="11 12">MQZ13P-4</strain>
    </source>
</reference>
<keyword evidence="7" id="KW-0315">Glutamine amidotransferase</keyword>
<comment type="similarity">
    <text evidence="2">Belongs to the CTP synthase family.</text>
</comment>
<accession>A0ABS3J8C3</accession>
<keyword evidence="4" id="KW-0436">Ligase</keyword>
<organism evidence="11 12">
    <name type="scientific">Jiella sonneratiae</name>
    <dbReference type="NCBI Taxonomy" id="2816856"/>
    <lineage>
        <taxon>Bacteria</taxon>
        <taxon>Pseudomonadati</taxon>
        <taxon>Pseudomonadota</taxon>
        <taxon>Alphaproteobacteria</taxon>
        <taxon>Hyphomicrobiales</taxon>
        <taxon>Aurantimonadaceae</taxon>
        <taxon>Jiella</taxon>
    </lineage>
</organism>
<keyword evidence="5" id="KW-0547">Nucleotide-binding</keyword>
<evidence type="ECO:0000256" key="6">
    <source>
        <dbReference type="ARBA" id="ARBA00022840"/>
    </source>
</evidence>
<name>A0ABS3J8C3_9HYPH</name>
<dbReference type="GO" id="GO:0016787">
    <property type="term" value="F:hydrolase activity"/>
    <property type="evidence" value="ECO:0007669"/>
    <property type="project" value="UniProtKB-KW"/>
</dbReference>
<comment type="catalytic activity">
    <reaction evidence="9">
        <text>UTP + L-glutamine + ATP + H2O = CTP + L-glutamate + ADP + phosphate + 2 H(+)</text>
        <dbReference type="Rhea" id="RHEA:26426"/>
        <dbReference type="ChEBI" id="CHEBI:15377"/>
        <dbReference type="ChEBI" id="CHEBI:15378"/>
        <dbReference type="ChEBI" id="CHEBI:29985"/>
        <dbReference type="ChEBI" id="CHEBI:30616"/>
        <dbReference type="ChEBI" id="CHEBI:37563"/>
        <dbReference type="ChEBI" id="CHEBI:43474"/>
        <dbReference type="ChEBI" id="CHEBI:46398"/>
        <dbReference type="ChEBI" id="CHEBI:58359"/>
        <dbReference type="ChEBI" id="CHEBI:456216"/>
        <dbReference type="EC" id="6.3.4.2"/>
    </reaction>
</comment>
<dbReference type="RefSeq" id="WP_207351460.1">
    <property type="nucleotide sequence ID" value="NZ_JAFMPY010000014.1"/>
</dbReference>
<protein>
    <recommendedName>
        <fullName evidence="3">CTP synthase (glutamine hydrolyzing)</fullName>
        <ecNumber evidence="3">6.3.4.2</ecNumber>
    </recommendedName>
</protein>
<keyword evidence="12" id="KW-1185">Reference proteome</keyword>
<dbReference type="EC" id="6.3.4.2" evidence="3"/>